<gene>
    <name evidence="8" type="ORF">AaeL_AAEL012567</name>
</gene>
<evidence type="ECO:0000256" key="4">
    <source>
        <dbReference type="ARBA" id="ARBA00022989"/>
    </source>
</evidence>
<keyword evidence="2" id="KW-0813">Transport</keyword>
<feature type="transmembrane region" description="Helical" evidence="6">
    <location>
        <begin position="307"/>
        <end position="327"/>
    </location>
</feature>
<reference evidence="8" key="2">
    <citation type="journal article" date="2007" name="Science">
        <title>Genome sequence of Aedes aegypti, a major arbovirus vector.</title>
        <authorList>
            <person name="Nene V."/>
            <person name="Wortman J.R."/>
            <person name="Lawson D."/>
            <person name="Haas B."/>
            <person name="Kodira C."/>
            <person name="Tu Z.J."/>
            <person name="Loftus B."/>
            <person name="Xi Z."/>
            <person name="Megy K."/>
            <person name="Grabherr M."/>
            <person name="Ren Q."/>
            <person name="Zdobnov E.M."/>
            <person name="Lobo N.F."/>
            <person name="Campbell K.S."/>
            <person name="Brown S.E."/>
            <person name="Bonaldo M.F."/>
            <person name="Zhu J."/>
            <person name="Sinkins S.P."/>
            <person name="Hogenkamp D.G."/>
            <person name="Amedeo P."/>
            <person name="Arensburger P."/>
            <person name="Atkinson P.W."/>
            <person name="Bidwell S."/>
            <person name="Biedler J."/>
            <person name="Birney E."/>
            <person name="Bruggner R.V."/>
            <person name="Costas J."/>
            <person name="Coy M.R."/>
            <person name="Crabtree J."/>
            <person name="Crawford M."/>
            <person name="Debruyn B."/>
            <person name="Decaprio D."/>
            <person name="Eiglmeier K."/>
            <person name="Eisenstadt E."/>
            <person name="El-Dorry H."/>
            <person name="Gelbart W.M."/>
            <person name="Gomes S.L."/>
            <person name="Hammond M."/>
            <person name="Hannick L.I."/>
            <person name="Hogan J.R."/>
            <person name="Holmes M.H."/>
            <person name="Jaffe D."/>
            <person name="Johnston J.S."/>
            <person name="Kennedy R.C."/>
            <person name="Koo H."/>
            <person name="Kravitz S."/>
            <person name="Kriventseva E.V."/>
            <person name="Kulp D."/>
            <person name="Labutti K."/>
            <person name="Lee E."/>
            <person name="Li S."/>
            <person name="Lovin D.D."/>
            <person name="Mao C."/>
            <person name="Mauceli E."/>
            <person name="Menck C.F."/>
            <person name="Miller J.R."/>
            <person name="Montgomery P."/>
            <person name="Mori A."/>
            <person name="Nascimento A.L."/>
            <person name="Naveira H.F."/>
            <person name="Nusbaum C."/>
            <person name="O'leary S."/>
            <person name="Orvis J."/>
            <person name="Pertea M."/>
            <person name="Quesneville H."/>
            <person name="Reidenbach K.R."/>
            <person name="Rogers Y.H."/>
            <person name="Roth C.W."/>
            <person name="Schneider J.R."/>
            <person name="Schatz M."/>
            <person name="Shumway M."/>
            <person name="Stanke M."/>
            <person name="Stinson E.O."/>
            <person name="Tubio J.M."/>
            <person name="Vanzee J.P."/>
            <person name="Verjovski-Almeida S."/>
            <person name="Werner D."/>
            <person name="White O."/>
            <person name="Wyder S."/>
            <person name="Zeng Q."/>
            <person name="Zhao Q."/>
            <person name="Zhao Y."/>
            <person name="Hill C.A."/>
            <person name="Raikhel A.S."/>
            <person name="Soares M.B."/>
            <person name="Knudson D.L."/>
            <person name="Lee N.H."/>
            <person name="Galagan J."/>
            <person name="Salzberg S.L."/>
            <person name="Paulsen I.T."/>
            <person name="Dimopoulos G."/>
            <person name="Collins F.H."/>
            <person name="Birren B."/>
            <person name="Fraser-Liggett C.M."/>
            <person name="Severson D.W."/>
        </authorList>
    </citation>
    <scope>NUCLEOTIDE SEQUENCE [LARGE SCALE GENOMIC DNA]</scope>
    <source>
        <strain evidence="8">Liverpool</strain>
    </source>
</reference>
<dbReference type="InterPro" id="IPR020846">
    <property type="entry name" value="MFS_dom"/>
</dbReference>
<dbReference type="PANTHER" id="PTHR23511">
    <property type="entry name" value="SYNAPTIC VESICLE GLYCOPROTEIN 2"/>
    <property type="match status" value="1"/>
</dbReference>
<dbReference type="EMBL" id="CH477898">
    <property type="protein sequence ID" value="EAT35250.1"/>
    <property type="molecule type" value="Genomic_DNA"/>
</dbReference>
<dbReference type="InterPro" id="IPR011701">
    <property type="entry name" value="MFS"/>
</dbReference>
<keyword evidence="5 6" id="KW-0472">Membrane</keyword>
<evidence type="ECO:0000256" key="2">
    <source>
        <dbReference type="ARBA" id="ARBA00022448"/>
    </source>
</evidence>
<feature type="transmembrane region" description="Helical" evidence="6">
    <location>
        <begin position="428"/>
        <end position="449"/>
    </location>
</feature>
<keyword evidence="4 6" id="KW-1133">Transmembrane helix</keyword>
<feature type="transmembrane region" description="Helical" evidence="6">
    <location>
        <begin position="21"/>
        <end position="47"/>
    </location>
</feature>
<feature type="transmembrane region" description="Helical" evidence="6">
    <location>
        <begin position="201"/>
        <end position="220"/>
    </location>
</feature>
<evidence type="ECO:0000256" key="3">
    <source>
        <dbReference type="ARBA" id="ARBA00022692"/>
    </source>
</evidence>
<keyword evidence="3 6" id="KW-0812">Transmembrane</keyword>
<evidence type="ECO:0000256" key="5">
    <source>
        <dbReference type="ARBA" id="ARBA00023136"/>
    </source>
</evidence>
<feature type="domain" description="Major facilitator superfamily (MFS) profile" evidence="7">
    <location>
        <begin position="32"/>
        <end position="514"/>
    </location>
</feature>
<dbReference type="PROSITE" id="PS50850">
    <property type="entry name" value="MFS"/>
    <property type="match status" value="1"/>
</dbReference>
<evidence type="ECO:0000313" key="8">
    <source>
        <dbReference type="EMBL" id="EAT35250.1"/>
    </source>
</evidence>
<protein>
    <submittedName>
        <fullName evidence="8">AAEL012567-PA</fullName>
    </submittedName>
</protein>
<evidence type="ECO:0000313" key="9">
    <source>
        <dbReference type="Proteomes" id="UP000682892"/>
    </source>
</evidence>
<dbReference type="Gene3D" id="1.20.1250.20">
    <property type="entry name" value="MFS general substrate transporter like domains"/>
    <property type="match status" value="1"/>
</dbReference>
<dbReference type="GO" id="GO:0016020">
    <property type="term" value="C:membrane"/>
    <property type="evidence" value="ECO:0007669"/>
    <property type="project" value="UniProtKB-SubCell"/>
</dbReference>
<organism evidence="8 9">
    <name type="scientific">Aedes aegypti</name>
    <name type="common">Yellowfever mosquito</name>
    <name type="synonym">Culex aegypti</name>
    <dbReference type="NCBI Taxonomy" id="7159"/>
    <lineage>
        <taxon>Eukaryota</taxon>
        <taxon>Metazoa</taxon>
        <taxon>Ecdysozoa</taxon>
        <taxon>Arthropoda</taxon>
        <taxon>Hexapoda</taxon>
        <taxon>Insecta</taxon>
        <taxon>Pterygota</taxon>
        <taxon>Neoptera</taxon>
        <taxon>Endopterygota</taxon>
        <taxon>Diptera</taxon>
        <taxon>Nematocera</taxon>
        <taxon>Culicoidea</taxon>
        <taxon>Culicidae</taxon>
        <taxon>Culicinae</taxon>
        <taxon>Aedini</taxon>
        <taxon>Aedes</taxon>
        <taxon>Stegomyia</taxon>
    </lineage>
</organism>
<evidence type="ECO:0000256" key="1">
    <source>
        <dbReference type="ARBA" id="ARBA00004141"/>
    </source>
</evidence>
<reference evidence="8" key="1">
    <citation type="submission" date="2005-10" db="EMBL/GenBank/DDBJ databases">
        <authorList>
            <person name="Loftus B.J."/>
            <person name="Nene V.M."/>
            <person name="Hannick L.I."/>
            <person name="Bidwell S."/>
            <person name="Haas B."/>
            <person name="Amedeo P."/>
            <person name="Orvis J."/>
            <person name="Wortman J.R."/>
            <person name="White O.R."/>
            <person name="Salzberg S."/>
            <person name="Shumway M."/>
            <person name="Koo H."/>
            <person name="Zhao Y."/>
            <person name="Holmes M."/>
            <person name="Miller J."/>
            <person name="Schatz M."/>
            <person name="Pop M."/>
            <person name="Pai G."/>
            <person name="Utterback T."/>
            <person name="Rogers Y.-H."/>
            <person name="Kravitz S."/>
            <person name="Fraser C.M."/>
        </authorList>
    </citation>
    <scope>NUCLEOTIDE SEQUENCE</scope>
    <source>
        <strain evidence="8">Liverpool</strain>
    </source>
</reference>
<feature type="transmembrane region" description="Helical" evidence="6">
    <location>
        <begin position="100"/>
        <end position="119"/>
    </location>
</feature>
<feature type="transmembrane region" description="Helical" evidence="6">
    <location>
        <begin position="373"/>
        <end position="395"/>
    </location>
</feature>
<feature type="transmembrane region" description="Helical" evidence="6">
    <location>
        <begin position="402"/>
        <end position="422"/>
    </location>
</feature>
<feature type="transmembrane region" description="Helical" evidence="6">
    <location>
        <begin position="125"/>
        <end position="146"/>
    </location>
</feature>
<feature type="transmembrane region" description="Helical" evidence="6">
    <location>
        <begin position="72"/>
        <end position="91"/>
    </location>
</feature>
<feature type="transmembrane region" description="Helical" evidence="6">
    <location>
        <begin position="158"/>
        <end position="181"/>
    </location>
</feature>
<dbReference type="Pfam" id="PF07690">
    <property type="entry name" value="MFS_1"/>
    <property type="match status" value="1"/>
</dbReference>
<dbReference type="PANTHER" id="PTHR23511:SF37">
    <property type="entry name" value="MAJOR FACILITATOR SUPERFAMILY (MFS) PROFILE DOMAIN-CONTAINING PROTEIN-RELATED"/>
    <property type="match status" value="1"/>
</dbReference>
<dbReference type="Proteomes" id="UP000682892">
    <property type="component" value="Unassembled WGS sequence"/>
</dbReference>
<dbReference type="AlphaFoldDB" id="A0A1S4FWV6"/>
<accession>A0A1S4FWV6</accession>
<dbReference type="OMA" id="RNCSRAI"/>
<evidence type="ECO:0000259" key="7">
    <source>
        <dbReference type="PROSITE" id="PS50850"/>
    </source>
</evidence>
<dbReference type="HOGENOM" id="CLU_001265_46_15_1"/>
<dbReference type="GO" id="GO:0022857">
    <property type="term" value="F:transmembrane transporter activity"/>
    <property type="evidence" value="ECO:0007669"/>
    <property type="project" value="InterPro"/>
</dbReference>
<dbReference type="SUPFAM" id="SSF103473">
    <property type="entry name" value="MFS general substrate transporter"/>
    <property type="match status" value="1"/>
</dbReference>
<dbReference type="InterPro" id="IPR036259">
    <property type="entry name" value="MFS_trans_sf"/>
</dbReference>
<dbReference type="KEGG" id="aag:5576526"/>
<evidence type="ECO:0000256" key="6">
    <source>
        <dbReference type="SAM" id="Phobius"/>
    </source>
</evidence>
<proteinExistence type="predicted"/>
<comment type="subcellular location">
    <subcellularLocation>
        <location evidence="1">Membrane</location>
        <topology evidence="1">Multi-pass membrane protein</topology>
    </subcellularLocation>
</comment>
<reference evidence="8" key="3">
    <citation type="submission" date="2012-09" db="EMBL/GenBank/DDBJ databases">
        <authorList>
            <consortium name="VectorBase"/>
        </authorList>
    </citation>
    <scope>NUCLEOTIDE SEQUENCE</scope>
    <source>
        <strain evidence="8">Liverpool</strain>
    </source>
</reference>
<feature type="transmembrane region" description="Helical" evidence="6">
    <location>
        <begin position="490"/>
        <end position="509"/>
    </location>
</feature>
<feature type="transmembrane region" description="Helical" evidence="6">
    <location>
        <begin position="461"/>
        <end position="484"/>
    </location>
</feature>
<name>A0A1S4FWV6_AEDAE</name>
<sequence length="527" mass="57426">MEVVERKGSVTKSKGVSMDEALALAGFGPCNVVLILVSGTVLASFLLEILGVSYIIPVIGQDLDVTTKEKGVLSAVGFAGVIVSSHLWGFLADTHGRRKIIIPALLISFVISVISSFTANFWVIVFLRFMVGFFVSGPSSATYAYLGEFHNRKNASRAIMGASVVFGTGGILLPGLAYIVINQGWQLPIPLLGIIYRPWRLYFIVCSLPGLISAMILLRFPESPKFTFSQGNTRQAIEAIQWVHRFNACCRSKTPLHIESIEEDEEDRLEREKRAVLRNTKGCLALMKLVWNQTAPLFMSPHLRKTAIVCILQFGTYLAAHGMFMFFPEIVNQLVLVRETGVGAATMCQILEQYGNFSAVEEVGEGSQMMAPAAFQLSFILELIYAVGFAVIGVTINAVGRLPLLVFIFETCGVAGLLLFVVKVPTAVIWLYIVFLCSGYTAVMVNAIIVDLYPTSLRAMAVCIALMVGRLGSVVGSNMLGILLEEYCELTFGIASVLLIICGVLAFFIPNISQRVLSKTPSDGDDS</sequence>